<dbReference type="Gene3D" id="6.10.250.3150">
    <property type="match status" value="1"/>
</dbReference>
<keyword evidence="3" id="KW-0732">Signal</keyword>
<name>A0A975MNG9_9GAMM</name>
<evidence type="ECO:0000256" key="2">
    <source>
        <dbReference type="SAM" id="MobiDB-lite"/>
    </source>
</evidence>
<feature type="region of interest" description="Disordered" evidence="2">
    <location>
        <begin position="234"/>
        <end position="258"/>
    </location>
</feature>
<accession>A0A975MNG9</accession>
<dbReference type="PANTHER" id="PTHR21666">
    <property type="entry name" value="PEPTIDASE-RELATED"/>
    <property type="match status" value="1"/>
</dbReference>
<feature type="signal peptide" evidence="3">
    <location>
        <begin position="1"/>
        <end position="18"/>
    </location>
</feature>
<dbReference type="InterPro" id="IPR050570">
    <property type="entry name" value="Cell_wall_metabolism_enzyme"/>
</dbReference>
<dbReference type="Gene3D" id="2.70.70.10">
    <property type="entry name" value="Glucose Permease (Domain IIA)"/>
    <property type="match status" value="1"/>
</dbReference>
<keyword evidence="1" id="KW-0175">Coiled coil</keyword>
<feature type="coiled-coil region" evidence="1">
    <location>
        <begin position="22"/>
        <end position="98"/>
    </location>
</feature>
<evidence type="ECO:0000313" key="5">
    <source>
        <dbReference type="EMBL" id="QWF71022.1"/>
    </source>
</evidence>
<evidence type="ECO:0000256" key="3">
    <source>
        <dbReference type="SAM" id="SignalP"/>
    </source>
</evidence>
<evidence type="ECO:0000313" key="6">
    <source>
        <dbReference type="Proteomes" id="UP000676649"/>
    </source>
</evidence>
<reference evidence="5" key="1">
    <citation type="submission" date="2021-04" db="EMBL/GenBank/DDBJ databases">
        <title>Draft genome sequence data of methanotrophic Methylovulum sp. strain S1L and Methylomonas sp. strain S2AM isolated from boreal lake water columns.</title>
        <authorList>
            <person name="Rissanen A.J."/>
            <person name="Mangayil R."/>
            <person name="Svenning M.M."/>
            <person name="Khanongnuch R."/>
        </authorList>
    </citation>
    <scope>NUCLEOTIDE SEQUENCE</scope>
    <source>
        <strain evidence="5">S2AM</strain>
    </source>
</reference>
<evidence type="ECO:0000259" key="4">
    <source>
        <dbReference type="Pfam" id="PF01551"/>
    </source>
</evidence>
<organism evidence="5 6">
    <name type="scientific">Methylomonas paludis</name>
    <dbReference type="NCBI Taxonomy" id="1173101"/>
    <lineage>
        <taxon>Bacteria</taxon>
        <taxon>Pseudomonadati</taxon>
        <taxon>Pseudomonadota</taxon>
        <taxon>Gammaproteobacteria</taxon>
        <taxon>Methylococcales</taxon>
        <taxon>Methylococcaceae</taxon>
        <taxon>Methylomonas</taxon>
    </lineage>
</organism>
<dbReference type="FunFam" id="2.70.70.10:FF:000003">
    <property type="entry name" value="Murein hydrolase activator EnvC"/>
    <property type="match status" value="1"/>
</dbReference>
<protein>
    <submittedName>
        <fullName evidence="5">Peptidoglycan DD-metalloendopeptidase family protein</fullName>
    </submittedName>
</protein>
<dbReference type="InterPro" id="IPR016047">
    <property type="entry name" value="M23ase_b-sheet_dom"/>
</dbReference>
<feature type="coiled-coil region" evidence="1">
    <location>
        <begin position="162"/>
        <end position="228"/>
    </location>
</feature>
<dbReference type="Proteomes" id="UP000676649">
    <property type="component" value="Chromosome"/>
</dbReference>
<dbReference type="RefSeq" id="WP_215582561.1">
    <property type="nucleotide sequence ID" value="NZ_CP073754.1"/>
</dbReference>
<dbReference type="PANTHER" id="PTHR21666:SF270">
    <property type="entry name" value="MUREIN HYDROLASE ACTIVATOR ENVC"/>
    <property type="match status" value="1"/>
</dbReference>
<dbReference type="KEGG" id="mpad:KEF85_00535"/>
<dbReference type="SUPFAM" id="SSF51261">
    <property type="entry name" value="Duplicated hybrid motif"/>
    <property type="match status" value="1"/>
</dbReference>
<feature type="domain" description="M23ase beta-sheet core" evidence="4">
    <location>
        <begin position="304"/>
        <end position="398"/>
    </location>
</feature>
<gene>
    <name evidence="5" type="ORF">KEF85_00535</name>
</gene>
<dbReference type="GO" id="GO:0004222">
    <property type="term" value="F:metalloendopeptidase activity"/>
    <property type="evidence" value="ECO:0007669"/>
    <property type="project" value="TreeGrafter"/>
</dbReference>
<dbReference type="EMBL" id="CP073754">
    <property type="protein sequence ID" value="QWF71022.1"/>
    <property type="molecule type" value="Genomic_DNA"/>
</dbReference>
<feature type="chain" id="PRO_5037686543" evidence="3">
    <location>
        <begin position="19"/>
        <end position="408"/>
    </location>
</feature>
<dbReference type="InterPro" id="IPR011055">
    <property type="entry name" value="Dup_hybrid_motif"/>
</dbReference>
<keyword evidence="6" id="KW-1185">Reference proteome</keyword>
<dbReference type="CDD" id="cd12797">
    <property type="entry name" value="M23_peptidase"/>
    <property type="match status" value="1"/>
</dbReference>
<proteinExistence type="predicted"/>
<dbReference type="AlphaFoldDB" id="A0A975MNG9"/>
<dbReference type="Pfam" id="PF01551">
    <property type="entry name" value="Peptidase_M23"/>
    <property type="match status" value="1"/>
</dbReference>
<evidence type="ECO:0000256" key="1">
    <source>
        <dbReference type="SAM" id="Coils"/>
    </source>
</evidence>
<sequence length="408" mass="45387">MKPALGLLLILGISRCAAATAISEKSRELNAVQSKVQQVDSELKNLAAEKTAQLEQLKKLEKQYGEMVNALIDIKADISRQEAHLQETRSKISSAQHNIQAQQHSLEGLIKSAYAIGNQEGLKLLFNQHDPGLSGRMLVYHDYISKARLEKLLVIEQDFSALRELESQLHSDTEQLQSSLQKKQHETDTLQLLKIQREKLLAQTNNDYRLKNQEMDRLVQNQKKLEALLASLPKTDDNASHEPPSTVEKSPQQLPAHQESTEVLQAIDKENSGDKAFSALQGKLPWPVPGVISERFGQRRFETTWDGTVISAKEGADIHTIAAGRIVFADWLRGYGLMLIVEHDKGHMSLYAYNQSLHKSIGQHVKAGEVVASVGRSGGRSDAALYFGIRINGKPVNPELWCKKSGKG</sequence>